<sequence length="709" mass="78220">MSSGLYLSEKCVMPLKLSNSKYAPWLGGVFVFFISISAVRLMGSFENGRYQQQIRSDVLQEMSVIHAKAEQAINTRMALTMGLKAIASANPSLINDRSWFAKIAASMQKTSTGIRNIALTEGTTVKNVWPYELNKSVLGVDLAQIPTQIDAISETIKTRHPVLAGPVELIQGGQGFINRVAIYKTDDVNKPDQGEFLGMAAVVIDKDSLLQEFLSDIPDDLEVAIRGKDSRGEKGEFIFGDPEILSRDPMTLSIISMGGTWQFLGTPRKGWEASSPLAARIGILGFLFSLAFASLVWGLIAAMMRNRSALRLAKEASEAKSQFLGRMSHEIRTPLAAISGFSNELRPLVQGKRATEFLDIISKNCAHLTWIVGDILDVTRIEAQRISLRHVSFNPRELVKDVQQTLQHQVDEKNLTLEVQIDEKTPQSIVSDPIRLKQVLVNLVQNAVKFTESGTIQISTESGRYAEKEVELIFRVRDSGIGIESDDLERIFEPFCQVDSGSNRRHGGTGLGLVISRNLCRLMGGDISVSSTLGVGSEFSASIVAEVTSGRRSRNHLISTAQIVNESDSGKRKREHQTLLEESKILLVEDGPDNRKLICFILEGRGAEVITLNNGQEAIDWLTNSANSLPDVILMDMQMPVVDGYEATRQLRKNGLKIPILALTAHALPEEINRCMSAGCNRFASKPIDRDQLITDIFELIEENNLIAT</sequence>
<dbReference type="GO" id="GO:0009927">
    <property type="term" value="F:histidine phosphotransfer kinase activity"/>
    <property type="evidence" value="ECO:0007669"/>
    <property type="project" value="TreeGrafter"/>
</dbReference>
<evidence type="ECO:0000256" key="7">
    <source>
        <dbReference type="ARBA" id="ARBA00022777"/>
    </source>
</evidence>
<keyword evidence="8 11" id="KW-1133">Transmembrane helix</keyword>
<reference evidence="15 16" key="1">
    <citation type="submission" date="2019-02" db="EMBL/GenBank/DDBJ databases">
        <title>Deep-cultivation of Planctomycetes and their phenomic and genomic characterization uncovers novel biology.</title>
        <authorList>
            <person name="Wiegand S."/>
            <person name="Jogler M."/>
            <person name="Boedeker C."/>
            <person name="Pinto D."/>
            <person name="Vollmers J."/>
            <person name="Rivas-Marin E."/>
            <person name="Kohn T."/>
            <person name="Peeters S.H."/>
            <person name="Heuer A."/>
            <person name="Rast P."/>
            <person name="Oberbeckmann S."/>
            <person name="Bunk B."/>
            <person name="Jeske O."/>
            <person name="Meyerdierks A."/>
            <person name="Storesund J.E."/>
            <person name="Kallscheuer N."/>
            <person name="Luecker S."/>
            <person name="Lage O.M."/>
            <person name="Pohl T."/>
            <person name="Merkel B.J."/>
            <person name="Hornburger P."/>
            <person name="Mueller R.-W."/>
            <person name="Bruemmer F."/>
            <person name="Labrenz M."/>
            <person name="Spormann A.M."/>
            <person name="Op Den Camp H."/>
            <person name="Overmann J."/>
            <person name="Amann R."/>
            <person name="Jetten M.S.M."/>
            <person name="Mascher T."/>
            <person name="Medema M.H."/>
            <person name="Devos D.P."/>
            <person name="Kaster A.-K."/>
            <person name="Ovreas L."/>
            <person name="Rohde M."/>
            <person name="Galperin M.Y."/>
            <person name="Jogler C."/>
        </authorList>
    </citation>
    <scope>NUCLEOTIDE SEQUENCE [LARGE SCALE GENOMIC DNA]</scope>
    <source>
        <strain evidence="15 16">Pan54</strain>
    </source>
</reference>
<name>A0A5C5XB48_9PLAN</name>
<dbReference type="Gene3D" id="3.40.50.2300">
    <property type="match status" value="1"/>
</dbReference>
<dbReference type="FunFam" id="3.30.565.10:FF:000010">
    <property type="entry name" value="Sensor histidine kinase RcsC"/>
    <property type="match status" value="1"/>
</dbReference>
<keyword evidence="6 11" id="KW-0812">Transmembrane</keyword>
<feature type="domain" description="Histidine kinase" evidence="12">
    <location>
        <begin position="326"/>
        <end position="547"/>
    </location>
</feature>
<dbReference type="PROSITE" id="PS50109">
    <property type="entry name" value="HIS_KIN"/>
    <property type="match status" value="1"/>
</dbReference>
<dbReference type="InterPro" id="IPR042240">
    <property type="entry name" value="CHASE_sf"/>
</dbReference>
<dbReference type="SMART" id="SM00448">
    <property type="entry name" value="REC"/>
    <property type="match status" value="1"/>
</dbReference>
<evidence type="ECO:0000256" key="9">
    <source>
        <dbReference type="ARBA" id="ARBA00023136"/>
    </source>
</evidence>
<organism evidence="15 16">
    <name type="scientific">Rubinisphaera italica</name>
    <dbReference type="NCBI Taxonomy" id="2527969"/>
    <lineage>
        <taxon>Bacteria</taxon>
        <taxon>Pseudomonadati</taxon>
        <taxon>Planctomycetota</taxon>
        <taxon>Planctomycetia</taxon>
        <taxon>Planctomycetales</taxon>
        <taxon>Planctomycetaceae</taxon>
        <taxon>Rubinisphaera</taxon>
    </lineage>
</organism>
<comment type="caution">
    <text evidence="15">The sequence shown here is derived from an EMBL/GenBank/DDBJ whole genome shotgun (WGS) entry which is preliminary data.</text>
</comment>
<dbReference type="SUPFAM" id="SSF55874">
    <property type="entry name" value="ATPase domain of HSP90 chaperone/DNA topoisomerase II/histidine kinase"/>
    <property type="match status" value="1"/>
</dbReference>
<dbReference type="InterPro" id="IPR036890">
    <property type="entry name" value="HATPase_C_sf"/>
</dbReference>
<evidence type="ECO:0000256" key="4">
    <source>
        <dbReference type="ARBA" id="ARBA00022553"/>
    </source>
</evidence>
<dbReference type="SUPFAM" id="SSF52172">
    <property type="entry name" value="CheY-like"/>
    <property type="match status" value="1"/>
</dbReference>
<dbReference type="InterPro" id="IPR006189">
    <property type="entry name" value="CHASE_dom"/>
</dbReference>
<dbReference type="PRINTS" id="PR00344">
    <property type="entry name" value="BCTRLSENSOR"/>
</dbReference>
<dbReference type="InterPro" id="IPR036097">
    <property type="entry name" value="HisK_dim/P_sf"/>
</dbReference>
<dbReference type="OrthoDB" id="9790669at2"/>
<dbReference type="InterPro" id="IPR001789">
    <property type="entry name" value="Sig_transdc_resp-reg_receiver"/>
</dbReference>
<dbReference type="Gene3D" id="1.10.287.130">
    <property type="match status" value="1"/>
</dbReference>
<evidence type="ECO:0000313" key="15">
    <source>
        <dbReference type="EMBL" id="TWT60220.1"/>
    </source>
</evidence>
<dbReference type="Gene3D" id="3.30.450.350">
    <property type="entry name" value="CHASE domain"/>
    <property type="match status" value="1"/>
</dbReference>
<evidence type="ECO:0000256" key="11">
    <source>
        <dbReference type="SAM" id="Phobius"/>
    </source>
</evidence>
<evidence type="ECO:0000259" key="13">
    <source>
        <dbReference type="PROSITE" id="PS50110"/>
    </source>
</evidence>
<feature type="transmembrane region" description="Helical" evidence="11">
    <location>
        <begin position="277"/>
        <end position="304"/>
    </location>
</feature>
<keyword evidence="7" id="KW-0418">Kinase</keyword>
<feature type="domain" description="CHASE" evidence="14">
    <location>
        <begin position="125"/>
        <end position="219"/>
    </location>
</feature>
<dbReference type="SMART" id="SM00388">
    <property type="entry name" value="HisKA"/>
    <property type="match status" value="1"/>
</dbReference>
<dbReference type="EC" id="2.7.13.3" evidence="3"/>
<dbReference type="InterPro" id="IPR011006">
    <property type="entry name" value="CheY-like_superfamily"/>
</dbReference>
<evidence type="ECO:0000256" key="10">
    <source>
        <dbReference type="PROSITE-ProRule" id="PRU00169"/>
    </source>
</evidence>
<dbReference type="Pfam" id="PF00512">
    <property type="entry name" value="HisKA"/>
    <property type="match status" value="1"/>
</dbReference>
<gene>
    <name evidence="15" type="primary">rpfC</name>
    <name evidence="15" type="ORF">Pan54_09340</name>
</gene>
<feature type="modified residue" description="4-aspartylphosphate" evidence="10">
    <location>
        <position position="636"/>
    </location>
</feature>
<dbReference type="CDD" id="cd17546">
    <property type="entry name" value="REC_hyHK_CKI1_RcsC-like"/>
    <property type="match status" value="1"/>
</dbReference>
<dbReference type="GO" id="GO:0000155">
    <property type="term" value="F:phosphorelay sensor kinase activity"/>
    <property type="evidence" value="ECO:0007669"/>
    <property type="project" value="InterPro"/>
</dbReference>
<evidence type="ECO:0000313" key="16">
    <source>
        <dbReference type="Proteomes" id="UP000316095"/>
    </source>
</evidence>
<dbReference type="PROSITE" id="PS50839">
    <property type="entry name" value="CHASE"/>
    <property type="match status" value="1"/>
</dbReference>
<protein>
    <recommendedName>
        <fullName evidence="3">histidine kinase</fullName>
        <ecNumber evidence="3">2.7.13.3</ecNumber>
    </recommendedName>
</protein>
<dbReference type="InterPro" id="IPR003661">
    <property type="entry name" value="HisK_dim/P_dom"/>
</dbReference>
<dbReference type="Pfam" id="PF00072">
    <property type="entry name" value="Response_reg"/>
    <property type="match status" value="1"/>
</dbReference>
<keyword evidence="16" id="KW-1185">Reference proteome</keyword>
<evidence type="ECO:0000256" key="8">
    <source>
        <dbReference type="ARBA" id="ARBA00022989"/>
    </source>
</evidence>
<evidence type="ECO:0000256" key="2">
    <source>
        <dbReference type="ARBA" id="ARBA00004370"/>
    </source>
</evidence>
<comment type="catalytic activity">
    <reaction evidence="1">
        <text>ATP + protein L-histidine = ADP + protein N-phospho-L-histidine.</text>
        <dbReference type="EC" id="2.7.13.3"/>
    </reaction>
</comment>
<feature type="transmembrane region" description="Helical" evidence="11">
    <location>
        <begin position="22"/>
        <end position="43"/>
    </location>
</feature>
<dbReference type="Proteomes" id="UP000316095">
    <property type="component" value="Unassembled WGS sequence"/>
</dbReference>
<dbReference type="SUPFAM" id="SSF47384">
    <property type="entry name" value="Homodimeric domain of signal transducing histidine kinase"/>
    <property type="match status" value="1"/>
</dbReference>
<evidence type="ECO:0000256" key="5">
    <source>
        <dbReference type="ARBA" id="ARBA00022679"/>
    </source>
</evidence>
<dbReference type="CDD" id="cd00082">
    <property type="entry name" value="HisKA"/>
    <property type="match status" value="1"/>
</dbReference>
<evidence type="ECO:0000259" key="12">
    <source>
        <dbReference type="PROSITE" id="PS50109"/>
    </source>
</evidence>
<keyword evidence="4 10" id="KW-0597">Phosphoprotein</keyword>
<dbReference type="CDD" id="cd16922">
    <property type="entry name" value="HATPase_EvgS-ArcB-TorS-like"/>
    <property type="match status" value="1"/>
</dbReference>
<evidence type="ECO:0000259" key="14">
    <source>
        <dbReference type="PROSITE" id="PS50839"/>
    </source>
</evidence>
<dbReference type="EMBL" id="SJPG01000001">
    <property type="protein sequence ID" value="TWT60220.1"/>
    <property type="molecule type" value="Genomic_DNA"/>
</dbReference>
<dbReference type="InterPro" id="IPR003594">
    <property type="entry name" value="HATPase_dom"/>
</dbReference>
<dbReference type="AlphaFoldDB" id="A0A5C5XB48"/>
<accession>A0A5C5XB48</accession>
<evidence type="ECO:0000256" key="1">
    <source>
        <dbReference type="ARBA" id="ARBA00000085"/>
    </source>
</evidence>
<dbReference type="InterPro" id="IPR005467">
    <property type="entry name" value="His_kinase_dom"/>
</dbReference>
<feature type="domain" description="Response regulatory" evidence="13">
    <location>
        <begin position="584"/>
        <end position="701"/>
    </location>
</feature>
<evidence type="ECO:0000256" key="6">
    <source>
        <dbReference type="ARBA" id="ARBA00022692"/>
    </source>
</evidence>
<keyword evidence="9 11" id="KW-0472">Membrane</keyword>
<dbReference type="Gene3D" id="3.30.565.10">
    <property type="entry name" value="Histidine kinase-like ATPase, C-terminal domain"/>
    <property type="match status" value="1"/>
</dbReference>
<dbReference type="PANTHER" id="PTHR43047:SF72">
    <property type="entry name" value="OSMOSENSING HISTIDINE PROTEIN KINASE SLN1"/>
    <property type="match status" value="1"/>
</dbReference>
<proteinExistence type="predicted"/>
<dbReference type="PANTHER" id="PTHR43047">
    <property type="entry name" value="TWO-COMPONENT HISTIDINE PROTEIN KINASE"/>
    <property type="match status" value="1"/>
</dbReference>
<evidence type="ECO:0000256" key="3">
    <source>
        <dbReference type="ARBA" id="ARBA00012438"/>
    </source>
</evidence>
<comment type="subcellular location">
    <subcellularLocation>
        <location evidence="2">Membrane</location>
    </subcellularLocation>
</comment>
<dbReference type="InterPro" id="IPR004358">
    <property type="entry name" value="Sig_transdc_His_kin-like_C"/>
</dbReference>
<keyword evidence="5 15" id="KW-0808">Transferase</keyword>
<dbReference type="PROSITE" id="PS50110">
    <property type="entry name" value="RESPONSE_REGULATORY"/>
    <property type="match status" value="1"/>
</dbReference>
<dbReference type="GO" id="GO:0005886">
    <property type="term" value="C:plasma membrane"/>
    <property type="evidence" value="ECO:0007669"/>
    <property type="project" value="TreeGrafter"/>
</dbReference>
<dbReference type="SMART" id="SM01079">
    <property type="entry name" value="CHASE"/>
    <property type="match status" value="1"/>
</dbReference>
<dbReference type="Pfam" id="PF03924">
    <property type="entry name" value="CHASE"/>
    <property type="match status" value="1"/>
</dbReference>
<dbReference type="SMART" id="SM00387">
    <property type="entry name" value="HATPase_c"/>
    <property type="match status" value="1"/>
</dbReference>
<dbReference type="Pfam" id="PF02518">
    <property type="entry name" value="HATPase_c"/>
    <property type="match status" value="1"/>
</dbReference>